<protein>
    <submittedName>
        <fullName evidence="1">Uncharacterized protein</fullName>
    </submittedName>
</protein>
<name>A0A2P2J4K2_RHIMU</name>
<proteinExistence type="predicted"/>
<organism evidence="1">
    <name type="scientific">Rhizophora mucronata</name>
    <name type="common">Asiatic mangrove</name>
    <dbReference type="NCBI Taxonomy" id="61149"/>
    <lineage>
        <taxon>Eukaryota</taxon>
        <taxon>Viridiplantae</taxon>
        <taxon>Streptophyta</taxon>
        <taxon>Embryophyta</taxon>
        <taxon>Tracheophyta</taxon>
        <taxon>Spermatophyta</taxon>
        <taxon>Magnoliopsida</taxon>
        <taxon>eudicotyledons</taxon>
        <taxon>Gunneridae</taxon>
        <taxon>Pentapetalae</taxon>
        <taxon>rosids</taxon>
        <taxon>fabids</taxon>
        <taxon>Malpighiales</taxon>
        <taxon>Rhizophoraceae</taxon>
        <taxon>Rhizophora</taxon>
    </lineage>
</organism>
<dbReference type="EMBL" id="GGEC01007923">
    <property type="protein sequence ID" value="MBW88406.1"/>
    <property type="molecule type" value="Transcribed_RNA"/>
</dbReference>
<accession>A0A2P2J4K2</accession>
<sequence>MYCNLSCFHCSNW</sequence>
<evidence type="ECO:0000313" key="1">
    <source>
        <dbReference type="EMBL" id="MBW88406.1"/>
    </source>
</evidence>
<reference evidence="1" key="1">
    <citation type="submission" date="2018-02" db="EMBL/GenBank/DDBJ databases">
        <title>Rhizophora mucronata_Transcriptome.</title>
        <authorList>
            <person name="Meera S.P."/>
            <person name="Sreeshan A."/>
            <person name="Augustine A."/>
        </authorList>
    </citation>
    <scope>NUCLEOTIDE SEQUENCE</scope>
    <source>
        <tissue evidence="1">Leaf</tissue>
    </source>
</reference>